<accession>A0A151ZGV3</accession>
<feature type="region of interest" description="Disordered" evidence="1">
    <location>
        <begin position="695"/>
        <end position="775"/>
    </location>
</feature>
<evidence type="ECO:0000313" key="3">
    <source>
        <dbReference type="EMBL" id="KYQ93147.1"/>
    </source>
</evidence>
<gene>
    <name evidence="3" type="ORF">DLAC_05781</name>
</gene>
<evidence type="ECO:0000256" key="2">
    <source>
        <dbReference type="SAM" id="SignalP"/>
    </source>
</evidence>
<keyword evidence="4" id="KW-1185">Reference proteome</keyword>
<feature type="compositionally biased region" description="Low complexity" evidence="1">
    <location>
        <begin position="695"/>
        <end position="774"/>
    </location>
</feature>
<dbReference type="Proteomes" id="UP000076078">
    <property type="component" value="Unassembled WGS sequence"/>
</dbReference>
<comment type="caution">
    <text evidence="3">The sequence shown here is derived from an EMBL/GenBank/DDBJ whole genome shotgun (WGS) entry which is preliminary data.</text>
</comment>
<dbReference type="AlphaFoldDB" id="A0A151ZGV3"/>
<dbReference type="EMBL" id="LODT01000028">
    <property type="protein sequence ID" value="KYQ93147.1"/>
    <property type="molecule type" value="Genomic_DNA"/>
</dbReference>
<protein>
    <submittedName>
        <fullName evidence="3">Uncharacterized protein</fullName>
    </submittedName>
</protein>
<keyword evidence="2" id="KW-0732">Signal</keyword>
<feature type="region of interest" description="Disordered" evidence="1">
    <location>
        <begin position="860"/>
        <end position="880"/>
    </location>
</feature>
<evidence type="ECO:0000256" key="1">
    <source>
        <dbReference type="SAM" id="MobiDB-lite"/>
    </source>
</evidence>
<feature type="signal peptide" evidence="2">
    <location>
        <begin position="1"/>
        <end position="23"/>
    </location>
</feature>
<name>A0A151ZGV3_TIELA</name>
<reference evidence="3 4" key="1">
    <citation type="submission" date="2015-12" db="EMBL/GenBank/DDBJ databases">
        <title>Dictyostelia acquired genes for synthesis and detection of signals that induce cell-type specialization by lateral gene transfer from prokaryotes.</title>
        <authorList>
            <person name="Gloeckner G."/>
            <person name="Schaap P."/>
        </authorList>
    </citation>
    <scope>NUCLEOTIDE SEQUENCE [LARGE SCALE GENOMIC DNA]</scope>
    <source>
        <strain evidence="3 4">TK</strain>
    </source>
</reference>
<sequence>MVINKLTIFGLVVLLFLCNVSESATLKWNNGVNGDYITASNWNLNRIPVKTDIAYVDSNSSVTIQNITSSPIFALAGDFNVLNSQLNVKNSVVSIGTVFHSSSTFSYSNSTVLDGRMSFSKSNGTFANSNILPVQSGAWSISFQYGVLGLENNNQLNSIQLYESTLNFKANSSTEFTGNGTLLITESYLNIQSAIVRLSSSNVYITSSQFDIYNSQLFITNSFELQTDSHLNIVGSSLEILEDLRIFSSLEEVVNTSSSQIIESSVSLHSFLFDSNEAIFWLLNTTMELNGTAEVTGENSKLIIQDSTFSTIPQLSVLSRTVQNNGPSFTIQISGTSNFYATSNTPIGSTLLFQDNTPTYNPMEMQLSISHQVDGNLIINNSQLWNKTIEFVLGNSSTVQIANGSVVTFKQSNIQLTCLDPNTTTITVSDSNISIYDEYSWCNTTNFIQNSTVYIIDTSFSINTVNQSKVYSYNSTITMPSSIALPIQSTESYWSGSIIIGEFSSTGNTTFIDCTLLTQGPIDDPSVYQFSNLIIDNSFTFNSKNLNLSTDSENGLISIGYQGEILQSIILDSQVTNNGKLGYHSTNVTHHFVIGRSLTSTPSSIIYINILSEQEFSDVAIGNLFYPGNSTLSILVNSDILDQSESDHIDFTIFTFESTATTFENVSVSWTNSSHYYSLIHNTTNFVFRIIKTDSSSSDSNSTSSESSESSSSSSNSTSSSESSESSSSSSNSISSSESSESSSSSNSTSSSESSESSSSSSNSTSSESSWSSEDGTLQCSFDYDKGILGVVNEGDEFIVCVSRGVTECKNVDFTCQTSDVNATITCNGKHKITCQSRSIQCSVNGQICAINYPPVTPTSTPSITPTSTPSTTPTPTLSISSTTADQIQLSNSPILKSKIYLSSLLMILSIFLLF</sequence>
<dbReference type="InParanoid" id="A0A151ZGV3"/>
<evidence type="ECO:0000313" key="4">
    <source>
        <dbReference type="Proteomes" id="UP000076078"/>
    </source>
</evidence>
<feature type="chain" id="PRO_5007593281" evidence="2">
    <location>
        <begin position="24"/>
        <end position="915"/>
    </location>
</feature>
<proteinExistence type="predicted"/>
<dbReference type="FunCoup" id="A0A151ZGV3">
    <property type="interactions" value="425"/>
</dbReference>
<organism evidence="3 4">
    <name type="scientific">Tieghemostelium lacteum</name>
    <name type="common">Slime mold</name>
    <name type="synonym">Dictyostelium lacteum</name>
    <dbReference type="NCBI Taxonomy" id="361077"/>
    <lineage>
        <taxon>Eukaryota</taxon>
        <taxon>Amoebozoa</taxon>
        <taxon>Evosea</taxon>
        <taxon>Eumycetozoa</taxon>
        <taxon>Dictyostelia</taxon>
        <taxon>Dictyosteliales</taxon>
        <taxon>Raperosteliaceae</taxon>
        <taxon>Tieghemostelium</taxon>
    </lineage>
</organism>